<dbReference type="PANTHER" id="PTHR24100:SF151">
    <property type="entry name" value="ICOS LIGAND"/>
    <property type="match status" value="1"/>
</dbReference>
<protein>
    <recommendedName>
        <fullName evidence="7">Ig-like domain-containing protein</fullName>
    </recommendedName>
</protein>
<dbReference type="GO" id="GO:0005102">
    <property type="term" value="F:signaling receptor binding"/>
    <property type="evidence" value="ECO:0007669"/>
    <property type="project" value="TreeGrafter"/>
</dbReference>
<dbReference type="SMART" id="SM00406">
    <property type="entry name" value="IGv"/>
    <property type="match status" value="1"/>
</dbReference>
<dbReference type="GO" id="GO:1903037">
    <property type="term" value="P:regulation of leukocyte cell-cell adhesion"/>
    <property type="evidence" value="ECO:0007669"/>
    <property type="project" value="UniProtKB-ARBA"/>
</dbReference>
<dbReference type="InterPro" id="IPR050504">
    <property type="entry name" value="IgSF_BTN/MOG"/>
</dbReference>
<dbReference type="GeneTree" id="ENSGT01090000260338"/>
<dbReference type="GO" id="GO:0050863">
    <property type="term" value="P:regulation of T cell activation"/>
    <property type="evidence" value="ECO:0007669"/>
    <property type="project" value="UniProtKB-ARBA"/>
</dbReference>
<dbReference type="Gene3D" id="2.60.40.10">
    <property type="entry name" value="Immunoglobulins"/>
    <property type="match status" value="1"/>
</dbReference>
<keyword evidence="6" id="KW-0393">Immunoglobulin domain</keyword>
<evidence type="ECO:0000313" key="8">
    <source>
        <dbReference type="Ensembl" id="ENSCVAP00000030537.1"/>
    </source>
</evidence>
<dbReference type="SMART" id="SM00409">
    <property type="entry name" value="IG"/>
    <property type="match status" value="1"/>
</dbReference>
<keyword evidence="3" id="KW-0472">Membrane</keyword>
<dbReference type="OMA" id="CIELSVC"/>
<dbReference type="Pfam" id="PF07686">
    <property type="entry name" value="V-set"/>
    <property type="match status" value="1"/>
</dbReference>
<dbReference type="PROSITE" id="PS50835">
    <property type="entry name" value="IG_LIKE"/>
    <property type="match status" value="1"/>
</dbReference>
<keyword evidence="2" id="KW-0732">Signal</keyword>
<dbReference type="GO" id="GO:0050852">
    <property type="term" value="P:T cell receptor signaling pathway"/>
    <property type="evidence" value="ECO:0007669"/>
    <property type="project" value="TreeGrafter"/>
</dbReference>
<dbReference type="SUPFAM" id="SSF48726">
    <property type="entry name" value="Immunoglobulin"/>
    <property type="match status" value="1"/>
</dbReference>
<feature type="domain" description="Ig-like" evidence="7">
    <location>
        <begin position="4"/>
        <end position="118"/>
    </location>
</feature>
<evidence type="ECO:0000256" key="6">
    <source>
        <dbReference type="ARBA" id="ARBA00023319"/>
    </source>
</evidence>
<dbReference type="InterPro" id="IPR013783">
    <property type="entry name" value="Ig-like_fold"/>
</dbReference>
<dbReference type="FunFam" id="2.60.40.10:FF:000142">
    <property type="entry name" value="V-set domain-containing T-cell activation inhibitor 1"/>
    <property type="match status" value="1"/>
</dbReference>
<evidence type="ECO:0000256" key="5">
    <source>
        <dbReference type="ARBA" id="ARBA00023180"/>
    </source>
</evidence>
<evidence type="ECO:0000259" key="7">
    <source>
        <dbReference type="PROSITE" id="PS50835"/>
    </source>
</evidence>
<evidence type="ECO:0000313" key="9">
    <source>
        <dbReference type="Proteomes" id="UP000265020"/>
    </source>
</evidence>
<dbReference type="GO" id="GO:0001817">
    <property type="term" value="P:regulation of cytokine production"/>
    <property type="evidence" value="ECO:0007669"/>
    <property type="project" value="TreeGrafter"/>
</dbReference>
<organism evidence="8 9">
    <name type="scientific">Cyprinodon variegatus</name>
    <name type="common">Sheepshead minnow</name>
    <dbReference type="NCBI Taxonomy" id="28743"/>
    <lineage>
        <taxon>Eukaryota</taxon>
        <taxon>Metazoa</taxon>
        <taxon>Chordata</taxon>
        <taxon>Craniata</taxon>
        <taxon>Vertebrata</taxon>
        <taxon>Euteleostomi</taxon>
        <taxon>Actinopterygii</taxon>
        <taxon>Neopterygii</taxon>
        <taxon>Teleostei</taxon>
        <taxon>Neoteleostei</taxon>
        <taxon>Acanthomorphata</taxon>
        <taxon>Ovalentaria</taxon>
        <taxon>Atherinomorphae</taxon>
        <taxon>Cyprinodontiformes</taxon>
        <taxon>Cyprinodontidae</taxon>
        <taxon>Cyprinodon</taxon>
    </lineage>
</organism>
<dbReference type="Ensembl" id="ENSCVAT00000024550.1">
    <property type="protein sequence ID" value="ENSCVAP00000030537.1"/>
    <property type="gene ID" value="ENSCVAG00000019132.1"/>
</dbReference>
<dbReference type="AlphaFoldDB" id="A0A3Q2EE48"/>
<dbReference type="PANTHER" id="PTHR24100">
    <property type="entry name" value="BUTYROPHILIN"/>
    <property type="match status" value="1"/>
</dbReference>
<evidence type="ECO:0000256" key="1">
    <source>
        <dbReference type="ARBA" id="ARBA00004370"/>
    </source>
</evidence>
<keyword evidence="5" id="KW-0325">Glycoprotein</keyword>
<accession>A0A3Q2EE48</accession>
<dbReference type="InterPro" id="IPR036179">
    <property type="entry name" value="Ig-like_dom_sf"/>
</dbReference>
<reference evidence="8" key="1">
    <citation type="submission" date="2025-08" db="UniProtKB">
        <authorList>
            <consortium name="Ensembl"/>
        </authorList>
    </citation>
    <scope>IDENTIFICATION</scope>
</reference>
<reference evidence="8" key="2">
    <citation type="submission" date="2025-09" db="UniProtKB">
        <authorList>
            <consortium name="Ensembl"/>
        </authorList>
    </citation>
    <scope>IDENTIFICATION</scope>
</reference>
<keyword evidence="9" id="KW-1185">Reference proteome</keyword>
<keyword evidence="4" id="KW-1015">Disulfide bond</keyword>
<dbReference type="InterPro" id="IPR003599">
    <property type="entry name" value="Ig_sub"/>
</dbReference>
<evidence type="ECO:0000256" key="2">
    <source>
        <dbReference type="ARBA" id="ARBA00022729"/>
    </source>
</evidence>
<sequence>LNEPQVLGHTHLSATANYQNNINATVGTTVSLPCKADEEKPVSILEWSRTDLRDKYVLVYKDEQFNPSSQHLSYKNRVDLQDRQMKDGNVSLVLKNVTTNDNGTYKCGVQYEGSLDITPINSIHLYVRLQGESVCVSASQLSAASWLLMTENQIRSQLIHLSLFERCLNWKNKSVLCPLAW</sequence>
<dbReference type="Proteomes" id="UP000265020">
    <property type="component" value="Unassembled WGS sequence"/>
</dbReference>
<evidence type="ECO:0000256" key="4">
    <source>
        <dbReference type="ARBA" id="ARBA00023157"/>
    </source>
</evidence>
<comment type="subcellular location">
    <subcellularLocation>
        <location evidence="1">Membrane</location>
    </subcellularLocation>
</comment>
<proteinExistence type="predicted"/>
<dbReference type="GO" id="GO:0009897">
    <property type="term" value="C:external side of plasma membrane"/>
    <property type="evidence" value="ECO:0007669"/>
    <property type="project" value="TreeGrafter"/>
</dbReference>
<evidence type="ECO:0000256" key="3">
    <source>
        <dbReference type="ARBA" id="ARBA00023136"/>
    </source>
</evidence>
<dbReference type="InterPro" id="IPR007110">
    <property type="entry name" value="Ig-like_dom"/>
</dbReference>
<name>A0A3Q2EE48_CYPVA</name>
<dbReference type="InterPro" id="IPR013106">
    <property type="entry name" value="Ig_V-set"/>
</dbReference>